<gene>
    <name evidence="2" type="ORF">JG540_01700</name>
</gene>
<feature type="transmembrane region" description="Helical" evidence="1">
    <location>
        <begin position="145"/>
        <end position="162"/>
    </location>
</feature>
<keyword evidence="1" id="KW-0812">Transmembrane</keyword>
<proteinExistence type="predicted"/>
<dbReference type="Proteomes" id="UP000595895">
    <property type="component" value="Chromosome"/>
</dbReference>
<feature type="transmembrane region" description="Helical" evidence="1">
    <location>
        <begin position="62"/>
        <end position="81"/>
    </location>
</feature>
<evidence type="ECO:0000313" key="3">
    <source>
        <dbReference type="Proteomes" id="UP000595895"/>
    </source>
</evidence>
<dbReference type="KEGG" id="awe:JG540_01700"/>
<reference evidence="2 3" key="1">
    <citation type="submission" date="2020-12" db="EMBL/GenBank/DDBJ databases">
        <authorList>
            <person name="Zhou J."/>
        </authorList>
    </citation>
    <scope>NUCLEOTIDE SEQUENCE [LARGE SCALE GENOMIC DNA]</scope>
    <source>
        <strain evidence="2 3">CCUG 61299</strain>
    </source>
</reference>
<name>A0A7T7MB55_9ACTO</name>
<keyword evidence="3" id="KW-1185">Reference proteome</keyword>
<protein>
    <submittedName>
        <fullName evidence="2">Tellurium resistance protein TerC</fullName>
    </submittedName>
</protein>
<sequence>MRAPEPGIVDPAWTRLAFAGVTPVLLAVTSALPGLVRSGLVLLLVLLAAQGWSALTRTRHDLRSVALIAGTGTVAVVAVSASGDFGLAGLVMALSVLMAFVAQMTRGDGREELVEDLSANVTGCLVVVLGTGWCALAEGVADPSVIVPCAVSLLLGALLTLLEVRALVLETLTVVVPTIAAALMGGVLAVTGFFGPAHVAPAEAMQTAAACLVVGFTAGVLMAAANRILWTHRWVPGGRAAIASAVVPVLVTGAPAYAIARLMGSFIAG</sequence>
<feature type="transmembrane region" description="Helical" evidence="1">
    <location>
        <begin position="87"/>
        <end position="105"/>
    </location>
</feature>
<evidence type="ECO:0000313" key="2">
    <source>
        <dbReference type="EMBL" id="QQM68270.1"/>
    </source>
</evidence>
<dbReference type="EMBL" id="CP066802">
    <property type="protein sequence ID" value="QQM68270.1"/>
    <property type="molecule type" value="Genomic_DNA"/>
</dbReference>
<feature type="transmembrane region" description="Helical" evidence="1">
    <location>
        <begin position="174"/>
        <end position="195"/>
    </location>
</feature>
<accession>A0A7T7MB55</accession>
<keyword evidence="1" id="KW-1133">Transmembrane helix</keyword>
<organism evidence="2 3">
    <name type="scientific">Actinomyces weissii</name>
    <dbReference type="NCBI Taxonomy" id="675090"/>
    <lineage>
        <taxon>Bacteria</taxon>
        <taxon>Bacillati</taxon>
        <taxon>Actinomycetota</taxon>
        <taxon>Actinomycetes</taxon>
        <taxon>Actinomycetales</taxon>
        <taxon>Actinomycetaceae</taxon>
        <taxon>Actinomyces</taxon>
    </lineage>
</organism>
<feature type="transmembrane region" description="Helical" evidence="1">
    <location>
        <begin position="117"/>
        <end position="139"/>
    </location>
</feature>
<keyword evidence="1" id="KW-0472">Membrane</keyword>
<feature type="transmembrane region" description="Helical" evidence="1">
    <location>
        <begin position="38"/>
        <end position="55"/>
    </location>
</feature>
<feature type="transmembrane region" description="Helical" evidence="1">
    <location>
        <begin position="241"/>
        <end position="260"/>
    </location>
</feature>
<feature type="transmembrane region" description="Helical" evidence="1">
    <location>
        <begin position="207"/>
        <end position="229"/>
    </location>
</feature>
<evidence type="ECO:0000256" key="1">
    <source>
        <dbReference type="SAM" id="Phobius"/>
    </source>
</evidence>
<dbReference type="AlphaFoldDB" id="A0A7T7MB55"/>
<feature type="transmembrane region" description="Helical" evidence="1">
    <location>
        <begin position="12"/>
        <end position="32"/>
    </location>
</feature>